<accession>A0A398DLM9</accession>
<dbReference type="AlphaFoldDB" id="A0A398DLM9"/>
<dbReference type="EMBL" id="QXIW01000033">
    <property type="protein sequence ID" value="RIE11751.1"/>
    <property type="molecule type" value="Genomic_DNA"/>
</dbReference>
<proteinExistence type="predicted"/>
<feature type="domain" description="DNA primase/polymerase bifunctional N-terminal" evidence="1">
    <location>
        <begin position="40"/>
        <end position="188"/>
    </location>
</feature>
<dbReference type="Proteomes" id="UP000266042">
    <property type="component" value="Unassembled WGS sequence"/>
</dbReference>
<evidence type="ECO:0000313" key="2">
    <source>
        <dbReference type="EMBL" id="RIE11751.1"/>
    </source>
</evidence>
<dbReference type="InterPro" id="IPR015330">
    <property type="entry name" value="DNA_primase/pol_bifunc_N"/>
</dbReference>
<sequence length="403" mass="44789">MSRILTLQDAVTEYGGNLSLPWIPLHLPGVDGTTGKEYDGKQPLSAALQDTHGHYVPYRTSNPSVEQQLQWFADYSTEFGGPGFNPGILTGRNSVNPDNALYVLDLDWCDHVPDVLSACNTTTVRTGHGFHLWFLGTAGAYATVRTLHLPDGTTCEFKGADALIVAPPGLHASGRVYEFEPRLGPDHLQRLPAFAFITEELQTSRGLTSRGDTLLRGKPLPFRSNGRLCLEQIWGRDLKAPDSNGPGEREVALYVLWQRGCTLRNDPEQVEKALYWKNETLKPPLKSAEVERIIHEGLEQDKAQNRHGPVGCRFTRDALPWVRCEDCPHGDAKITARFGVALKQGLSAPEWFVWSYTTKMGYKSDASTAKACNVDRRAVKSAREHLQELRLWADAEGRGDTNE</sequence>
<comment type="caution">
    <text evidence="2">The sequence shown here is derived from an EMBL/GenBank/DDBJ whole genome shotgun (WGS) entry which is preliminary data.</text>
</comment>
<dbReference type="Pfam" id="PF09250">
    <property type="entry name" value="Prim-Pol"/>
    <property type="match status" value="1"/>
</dbReference>
<evidence type="ECO:0000313" key="3">
    <source>
        <dbReference type="Proteomes" id="UP000266042"/>
    </source>
</evidence>
<organism evidence="2 3">
    <name type="scientific">Candidatus Cryosericum hinesii</name>
    <dbReference type="NCBI Taxonomy" id="2290915"/>
    <lineage>
        <taxon>Bacteria</taxon>
        <taxon>Pseudomonadati</taxon>
        <taxon>Caldisericota/Cryosericota group</taxon>
        <taxon>Candidatus Cryosericota</taxon>
        <taxon>Candidatus Cryosericia</taxon>
        <taxon>Candidatus Cryosericales</taxon>
        <taxon>Candidatus Cryosericaceae</taxon>
        <taxon>Candidatus Cryosericum</taxon>
    </lineage>
</organism>
<gene>
    <name evidence="2" type="ORF">SMC3_08160</name>
</gene>
<reference evidence="2 3" key="1">
    <citation type="submission" date="2018-09" db="EMBL/GenBank/DDBJ databases">
        <title>Discovery and Ecogenomic Context for Candidatus Cryosericales, a Global Caldiserica Order Active in Thawing Permafrost.</title>
        <authorList>
            <person name="Martinez M.A."/>
            <person name="Woodcroft B.J."/>
            <person name="Ignacio Espinoza J.C."/>
            <person name="Zayed A."/>
            <person name="Singleton C.M."/>
            <person name="Boyd J."/>
            <person name="Li Y.-F."/>
            <person name="Purvine S."/>
            <person name="Maughan H."/>
            <person name="Hodgkins S.B."/>
            <person name="Anderson D."/>
            <person name="Sederholm M."/>
            <person name="Temperton B."/>
            <person name="Saleska S.R."/>
            <person name="Tyson G.W."/>
            <person name="Rich V.I."/>
        </authorList>
    </citation>
    <scope>NUCLEOTIDE SEQUENCE [LARGE SCALE GENOMIC DNA]</scope>
    <source>
        <strain evidence="2 3">SMC3</strain>
    </source>
</reference>
<name>A0A398DLM9_9BACT</name>
<protein>
    <recommendedName>
        <fullName evidence="1">DNA primase/polymerase bifunctional N-terminal domain-containing protein</fullName>
    </recommendedName>
</protein>
<dbReference type="SUPFAM" id="SSF56747">
    <property type="entry name" value="Prim-pol domain"/>
    <property type="match status" value="1"/>
</dbReference>
<evidence type="ECO:0000259" key="1">
    <source>
        <dbReference type="Pfam" id="PF09250"/>
    </source>
</evidence>